<evidence type="ECO:0000256" key="11">
    <source>
        <dbReference type="ARBA" id="ARBA00023136"/>
    </source>
</evidence>
<keyword evidence="8 12" id="KW-0630">Potassium</keyword>
<dbReference type="Proteomes" id="UP000239706">
    <property type="component" value="Unassembled WGS sequence"/>
</dbReference>
<feature type="transmembrane region" description="Helical" evidence="13">
    <location>
        <begin position="134"/>
        <end position="159"/>
    </location>
</feature>
<evidence type="ECO:0000256" key="10">
    <source>
        <dbReference type="ARBA" id="ARBA00023065"/>
    </source>
</evidence>
<organism evidence="14 15">
    <name type="scientific">Clostridium liquoris</name>
    <dbReference type="NCBI Taxonomy" id="1289519"/>
    <lineage>
        <taxon>Bacteria</taxon>
        <taxon>Bacillati</taxon>
        <taxon>Bacillota</taxon>
        <taxon>Clostridia</taxon>
        <taxon>Eubacteriales</taxon>
        <taxon>Clostridiaceae</taxon>
        <taxon>Clostridium</taxon>
    </lineage>
</organism>
<feature type="binding site" evidence="12">
    <location>
        <position position="218"/>
    </location>
    <ligand>
        <name>K(+)</name>
        <dbReference type="ChEBI" id="CHEBI:29103"/>
    </ligand>
</feature>
<sequence length="489" mass="53213">MNYGIVIKVLGKILKIEALLMVPSLLVSLYYNQNDKLPFLISICIIGIIGFIMSKKSNCKKTIKAKEGLAIVTIGWFLCSLLGALPFVLSGSIPSWVDAFFETVSGLTTTGATIINNVEILPRGILFWRSFTHWIGGMGILVFTVAFSHTIGAGGFQIFKAESPGPMTDKIVPRIKDTAKILYITYFAMTILEIVLLVIGGMPLYDSTVHTFGTVGTGGYSIKNSSIGAYNSTYIHMVIAIFMMLSGVNFSLYYALFKGKWREVLKDGELRLYLGIIFVSSVLIALNINSTLYHNIGLAFRDAFFQVSSIITTTGYATANFDQWAPFSKSILLLLMFVGGCAGSTGGGIKNIRILVLLKLIKREFSKIFHPRAVIPIKYGEKVISNETVASITSFFALYIIIFILGTILISLEGIDLESAASAVASALGNVGPGFGFVGPTRTFSEFSALSKMLLSGLMLLGRLEIFTIMALFAPITWRTPRGKSAEAA</sequence>
<feature type="transmembrane region" description="Helical" evidence="13">
    <location>
        <begin position="269"/>
        <end position="288"/>
    </location>
</feature>
<feature type="transmembrane region" description="Helical" evidence="13">
    <location>
        <begin position="68"/>
        <end position="89"/>
    </location>
</feature>
<keyword evidence="7 13" id="KW-0812">Transmembrane</keyword>
<dbReference type="InterPro" id="IPR004772">
    <property type="entry name" value="TrkH"/>
</dbReference>
<keyword evidence="4" id="KW-1003">Cell membrane</keyword>
<keyword evidence="6" id="KW-0633">Potassium transport</keyword>
<evidence type="ECO:0000256" key="12">
    <source>
        <dbReference type="PIRSR" id="PIRSR006247-1"/>
    </source>
</evidence>
<dbReference type="PANTHER" id="PTHR32024:SF2">
    <property type="entry name" value="TRK SYSTEM POTASSIUM UPTAKE PROTEIN TRKG-RELATED"/>
    <property type="match status" value="1"/>
</dbReference>
<comment type="caution">
    <text evidence="14">The sequence shown here is derived from an EMBL/GenBank/DDBJ whole genome shotgun (WGS) entry which is preliminary data.</text>
</comment>
<evidence type="ECO:0000256" key="1">
    <source>
        <dbReference type="ARBA" id="ARBA00004429"/>
    </source>
</evidence>
<dbReference type="RefSeq" id="WP_106063607.1">
    <property type="nucleotide sequence ID" value="NZ_PVXO01000041.1"/>
</dbReference>
<evidence type="ECO:0000256" key="2">
    <source>
        <dbReference type="ARBA" id="ARBA00009137"/>
    </source>
</evidence>
<accession>A0A2T0B413</accession>
<evidence type="ECO:0000256" key="8">
    <source>
        <dbReference type="ARBA" id="ARBA00022958"/>
    </source>
</evidence>
<feature type="binding site" evidence="12">
    <location>
        <position position="314"/>
    </location>
    <ligand>
        <name>K(+)</name>
        <dbReference type="ChEBI" id="CHEBI:29103"/>
    </ligand>
</feature>
<gene>
    <name evidence="14" type="primary">trkG</name>
    <name evidence="14" type="ORF">CLLI_14950</name>
</gene>
<name>A0A2T0B413_9CLOT</name>
<evidence type="ECO:0000313" key="14">
    <source>
        <dbReference type="EMBL" id="PRR78626.1"/>
    </source>
</evidence>
<dbReference type="PIRSF" id="PIRSF006247">
    <property type="entry name" value="TrkH"/>
    <property type="match status" value="1"/>
</dbReference>
<feature type="transmembrane region" description="Helical" evidence="13">
    <location>
        <begin position="37"/>
        <end position="56"/>
    </location>
</feature>
<comment type="similarity">
    <text evidence="2">Belongs to the TrkH potassium transport family.</text>
</comment>
<keyword evidence="12" id="KW-0479">Metal-binding</keyword>
<dbReference type="GO" id="GO:0015379">
    <property type="term" value="F:potassium:chloride symporter activity"/>
    <property type="evidence" value="ECO:0007669"/>
    <property type="project" value="InterPro"/>
</dbReference>
<keyword evidence="5" id="KW-0997">Cell inner membrane</keyword>
<dbReference type="EMBL" id="PVXO01000041">
    <property type="protein sequence ID" value="PRR78626.1"/>
    <property type="molecule type" value="Genomic_DNA"/>
</dbReference>
<evidence type="ECO:0000256" key="7">
    <source>
        <dbReference type="ARBA" id="ARBA00022692"/>
    </source>
</evidence>
<protein>
    <submittedName>
        <fullName evidence="14">Trk system potassium uptake protein TrkG</fullName>
    </submittedName>
</protein>
<evidence type="ECO:0000256" key="5">
    <source>
        <dbReference type="ARBA" id="ARBA00022519"/>
    </source>
</evidence>
<evidence type="ECO:0000256" key="6">
    <source>
        <dbReference type="ARBA" id="ARBA00022538"/>
    </source>
</evidence>
<feature type="transmembrane region" description="Helical" evidence="13">
    <location>
        <begin position="180"/>
        <end position="205"/>
    </location>
</feature>
<feature type="binding site" evidence="12">
    <location>
        <position position="110"/>
    </location>
    <ligand>
        <name>K(+)</name>
        <dbReference type="ChEBI" id="CHEBI:29103"/>
    </ligand>
</feature>
<feature type="binding site" evidence="12">
    <location>
        <position position="430"/>
    </location>
    <ligand>
        <name>K(+)</name>
        <dbReference type="ChEBI" id="CHEBI:29103"/>
    </ligand>
</feature>
<keyword evidence="9 13" id="KW-1133">Transmembrane helix</keyword>
<feature type="binding site" evidence="12">
    <location>
        <position position="109"/>
    </location>
    <ligand>
        <name>K(+)</name>
        <dbReference type="ChEBI" id="CHEBI:29103"/>
    </ligand>
</feature>
<dbReference type="GO" id="GO:0046872">
    <property type="term" value="F:metal ion binding"/>
    <property type="evidence" value="ECO:0007669"/>
    <property type="project" value="UniProtKB-KW"/>
</dbReference>
<feature type="transmembrane region" description="Helical" evidence="13">
    <location>
        <begin position="234"/>
        <end position="257"/>
    </location>
</feature>
<feature type="binding site" evidence="12">
    <location>
        <position position="431"/>
    </location>
    <ligand>
        <name>K(+)</name>
        <dbReference type="ChEBI" id="CHEBI:29103"/>
    </ligand>
</feature>
<comment type="subcellular location">
    <subcellularLocation>
        <location evidence="1">Cell inner membrane</location>
        <topology evidence="1">Multi-pass membrane protein</topology>
    </subcellularLocation>
</comment>
<dbReference type="OrthoDB" id="9810952at2"/>
<feature type="transmembrane region" description="Helical" evidence="13">
    <location>
        <begin position="331"/>
        <end position="349"/>
    </location>
</feature>
<dbReference type="GO" id="GO:0005886">
    <property type="term" value="C:plasma membrane"/>
    <property type="evidence" value="ECO:0007669"/>
    <property type="project" value="UniProtKB-SubCell"/>
</dbReference>
<keyword evidence="11 13" id="KW-0472">Membrane</keyword>
<evidence type="ECO:0000256" key="9">
    <source>
        <dbReference type="ARBA" id="ARBA00022989"/>
    </source>
</evidence>
<keyword evidence="15" id="KW-1185">Reference proteome</keyword>
<keyword evidence="10" id="KW-0406">Ion transport</keyword>
<evidence type="ECO:0000313" key="15">
    <source>
        <dbReference type="Proteomes" id="UP000239706"/>
    </source>
</evidence>
<dbReference type="PANTHER" id="PTHR32024">
    <property type="entry name" value="TRK SYSTEM POTASSIUM UPTAKE PROTEIN TRKG-RELATED"/>
    <property type="match status" value="1"/>
</dbReference>
<dbReference type="InterPro" id="IPR003445">
    <property type="entry name" value="Cat_transpt"/>
</dbReference>
<feature type="transmembrane region" description="Helical" evidence="13">
    <location>
        <begin position="453"/>
        <end position="474"/>
    </location>
</feature>
<proteinExistence type="inferred from homology"/>
<dbReference type="Pfam" id="PF02386">
    <property type="entry name" value="TrkH"/>
    <property type="match status" value="1"/>
</dbReference>
<feature type="transmembrane region" description="Helical" evidence="13">
    <location>
        <begin position="12"/>
        <end position="31"/>
    </location>
</feature>
<reference evidence="14 15" key="1">
    <citation type="submission" date="2018-03" db="EMBL/GenBank/DDBJ databases">
        <title>Genome sequence of Clostridium liquoris DSM 100320.</title>
        <authorList>
            <person name="Poehlein A."/>
            <person name="Daniel R."/>
        </authorList>
    </citation>
    <scope>NUCLEOTIDE SEQUENCE [LARGE SCALE GENOMIC DNA]</scope>
    <source>
        <strain evidence="14 15">DSM 100320</strain>
    </source>
</reference>
<feature type="binding site" evidence="12">
    <location>
        <position position="313"/>
    </location>
    <ligand>
        <name>K(+)</name>
        <dbReference type="ChEBI" id="CHEBI:29103"/>
    </ligand>
</feature>
<keyword evidence="3" id="KW-0813">Transport</keyword>
<evidence type="ECO:0000256" key="3">
    <source>
        <dbReference type="ARBA" id="ARBA00022448"/>
    </source>
</evidence>
<evidence type="ECO:0000256" key="4">
    <source>
        <dbReference type="ARBA" id="ARBA00022475"/>
    </source>
</evidence>
<dbReference type="AlphaFoldDB" id="A0A2T0B413"/>
<feature type="transmembrane region" description="Helical" evidence="13">
    <location>
        <begin position="388"/>
        <end position="412"/>
    </location>
</feature>
<evidence type="ECO:0000256" key="13">
    <source>
        <dbReference type="SAM" id="Phobius"/>
    </source>
</evidence>